<evidence type="ECO:0000259" key="10">
    <source>
        <dbReference type="PROSITE" id="PS50902"/>
    </source>
</evidence>
<dbReference type="GO" id="GO:0016226">
    <property type="term" value="P:iron-sulfur cluster assembly"/>
    <property type="evidence" value="ECO:0007669"/>
    <property type="project" value="UniProtKB-UniRule"/>
</dbReference>
<keyword evidence="9" id="KW-0496">Mitochondrion</keyword>
<comment type="similarity">
    <text evidence="9">In the N-terminal section; belongs to the flavodoxin family.</text>
</comment>
<comment type="cofactor">
    <cofactor evidence="2 9">
        <name>FAD</name>
        <dbReference type="ChEBI" id="CHEBI:57692"/>
    </cofactor>
</comment>
<dbReference type="SUPFAM" id="SSF63380">
    <property type="entry name" value="Riboflavin synthase domain-like"/>
    <property type="match status" value="1"/>
</dbReference>
<comment type="cofactor">
    <cofactor evidence="1 9">
        <name>FMN</name>
        <dbReference type="ChEBI" id="CHEBI:58210"/>
    </cofactor>
</comment>
<feature type="binding site" evidence="9">
    <location>
        <begin position="98"/>
        <end position="107"/>
    </location>
    <ligand>
        <name>FMN</name>
        <dbReference type="ChEBI" id="CHEBI:58210"/>
    </ligand>
</feature>
<organism evidence="12 13">
    <name type="scientific">Clydaea vesicula</name>
    <dbReference type="NCBI Taxonomy" id="447962"/>
    <lineage>
        <taxon>Eukaryota</taxon>
        <taxon>Fungi</taxon>
        <taxon>Fungi incertae sedis</taxon>
        <taxon>Chytridiomycota</taxon>
        <taxon>Chytridiomycota incertae sedis</taxon>
        <taxon>Chytridiomycetes</taxon>
        <taxon>Lobulomycetales</taxon>
        <taxon>Lobulomycetaceae</taxon>
        <taxon>Clydaea</taxon>
    </lineage>
</organism>
<dbReference type="GO" id="GO:0005829">
    <property type="term" value="C:cytosol"/>
    <property type="evidence" value="ECO:0007669"/>
    <property type="project" value="TreeGrafter"/>
</dbReference>
<feature type="binding site" evidence="9">
    <location>
        <position position="562"/>
    </location>
    <ligand>
        <name>NADP(+)</name>
        <dbReference type="ChEBI" id="CHEBI:58349"/>
    </ligand>
</feature>
<dbReference type="PANTHER" id="PTHR19384">
    <property type="entry name" value="NITRIC OXIDE SYNTHASE-RELATED"/>
    <property type="match status" value="1"/>
</dbReference>
<accession>A0AAD5U981</accession>
<evidence type="ECO:0000313" key="12">
    <source>
        <dbReference type="EMBL" id="KAJ3225911.1"/>
    </source>
</evidence>
<dbReference type="InterPro" id="IPR028879">
    <property type="entry name" value="NDOR1"/>
</dbReference>
<evidence type="ECO:0000256" key="6">
    <source>
        <dbReference type="ARBA" id="ARBA00022827"/>
    </source>
</evidence>
<keyword evidence="4 9" id="KW-0285">Flavoprotein</keyword>
<dbReference type="InterPro" id="IPR039261">
    <property type="entry name" value="FNR_nucleotide-bd"/>
</dbReference>
<feature type="binding site" evidence="9">
    <location>
        <position position="464"/>
    </location>
    <ligand>
        <name>NADP(+)</name>
        <dbReference type="ChEBI" id="CHEBI:58349"/>
    </ligand>
</feature>
<dbReference type="GO" id="GO:0005739">
    <property type="term" value="C:mitochondrion"/>
    <property type="evidence" value="ECO:0007669"/>
    <property type="project" value="UniProtKB-SubCell"/>
</dbReference>
<comment type="subcellular location">
    <subcellularLocation>
        <location evidence="9">Cytoplasm</location>
    </subcellularLocation>
    <subcellularLocation>
        <location evidence="9">Mitochondrion</location>
    </subcellularLocation>
    <text evidence="9">Relocalizes to mitochondria after H(2)O(2) exposure.</text>
</comment>
<evidence type="ECO:0000313" key="13">
    <source>
        <dbReference type="Proteomes" id="UP001211065"/>
    </source>
</evidence>
<feature type="binding site" evidence="9">
    <location>
        <begin position="389"/>
        <end position="392"/>
    </location>
    <ligand>
        <name>FAD</name>
        <dbReference type="ChEBI" id="CHEBI:57692"/>
    </ligand>
</feature>
<name>A0AAD5U981_9FUNG</name>
<feature type="binding site" evidence="9">
    <location>
        <begin position="525"/>
        <end position="529"/>
    </location>
    <ligand>
        <name>NADP(+)</name>
        <dbReference type="ChEBI" id="CHEBI:58349"/>
    </ligand>
</feature>
<evidence type="ECO:0000256" key="9">
    <source>
        <dbReference type="HAMAP-Rule" id="MF_03178"/>
    </source>
</evidence>
<dbReference type="Pfam" id="PF00175">
    <property type="entry name" value="NAD_binding_1"/>
    <property type="match status" value="1"/>
</dbReference>
<evidence type="ECO:0000256" key="2">
    <source>
        <dbReference type="ARBA" id="ARBA00001974"/>
    </source>
</evidence>
<dbReference type="GO" id="GO:0016651">
    <property type="term" value="F:oxidoreductase activity, acting on NAD(P)H"/>
    <property type="evidence" value="ECO:0007669"/>
    <property type="project" value="UniProtKB-UniRule"/>
</dbReference>
<dbReference type="Gene3D" id="3.40.50.80">
    <property type="entry name" value="Nucleotide-binding domain of ferredoxin-NADP reductase (FNR) module"/>
    <property type="match status" value="1"/>
</dbReference>
<dbReference type="InterPro" id="IPR001433">
    <property type="entry name" value="OxRdtase_FAD/NAD-bd"/>
</dbReference>
<keyword evidence="13" id="KW-1185">Reference proteome</keyword>
<comment type="function">
    <text evidence="9">NADPH-dependent reductase which is a central component of the cytosolic iron-sulfur (Fe-S) protein assembly (CIA) machinery. Transfers electrons from NADPH via its FAD and FMN prosthetic groups to the [2Fe-2S] cluster of DRE2, another key component of the CIA machinery. In turn, this reduced cluster provides electrons for assembly of cytosolic iron-sulfur cluster proteins. Positively controls H(2)O(2)-induced cell death.</text>
</comment>
<dbReference type="FunFam" id="3.40.50.360:FF:000015">
    <property type="entry name" value="NADPH-dependent diflavin oxidoreductase 1"/>
    <property type="match status" value="1"/>
</dbReference>
<dbReference type="Gene3D" id="2.40.30.10">
    <property type="entry name" value="Translation factors"/>
    <property type="match status" value="1"/>
</dbReference>
<feature type="domain" description="FAD-binding FR-type" evidence="11">
    <location>
        <begin position="197"/>
        <end position="450"/>
    </location>
</feature>
<dbReference type="EC" id="1.18.1.-" evidence="9"/>
<keyword evidence="8 9" id="KW-0560">Oxidoreductase</keyword>
<feature type="binding site" evidence="9">
    <location>
        <begin position="60"/>
        <end position="63"/>
    </location>
    <ligand>
        <name>FMN</name>
        <dbReference type="ChEBI" id="CHEBI:58210"/>
    </ligand>
</feature>
<gene>
    <name evidence="12" type="primary">NDOR1</name>
    <name evidence="9" type="synonym">TAH18</name>
    <name evidence="12" type="ORF">HK099_005967</name>
</gene>
<comment type="similarity">
    <text evidence="9">In the C-terminal section; belongs to the flavoprotein pyridine nucleotide cytochrome reductase family.</text>
</comment>
<dbReference type="PANTHER" id="PTHR19384:SF10">
    <property type="entry name" value="NADPH-DEPENDENT DIFLAVIN OXIDOREDUCTASE 1"/>
    <property type="match status" value="1"/>
</dbReference>
<keyword evidence="3 9" id="KW-0963">Cytoplasm</keyword>
<dbReference type="InterPro" id="IPR017927">
    <property type="entry name" value="FAD-bd_FR_type"/>
</dbReference>
<dbReference type="InterPro" id="IPR023173">
    <property type="entry name" value="NADPH_Cyt_P450_Rdtase_alpha"/>
</dbReference>
<feature type="binding site" evidence="9">
    <location>
        <begin position="423"/>
        <end position="426"/>
    </location>
    <ligand>
        <name>FAD</name>
        <dbReference type="ChEBI" id="CHEBI:57692"/>
    </ligand>
</feature>
<dbReference type="Proteomes" id="UP001211065">
    <property type="component" value="Unassembled WGS sequence"/>
</dbReference>
<keyword evidence="6 9" id="KW-0274">FAD</keyword>
<dbReference type="SUPFAM" id="SSF52218">
    <property type="entry name" value="Flavoproteins"/>
    <property type="match status" value="1"/>
</dbReference>
<dbReference type="PROSITE" id="PS51384">
    <property type="entry name" value="FAD_FR"/>
    <property type="match status" value="1"/>
</dbReference>
<dbReference type="PRINTS" id="PR00371">
    <property type="entry name" value="FPNCR"/>
</dbReference>
<evidence type="ECO:0000256" key="4">
    <source>
        <dbReference type="ARBA" id="ARBA00022630"/>
    </source>
</evidence>
<evidence type="ECO:0000256" key="5">
    <source>
        <dbReference type="ARBA" id="ARBA00022643"/>
    </source>
</evidence>
<dbReference type="AlphaFoldDB" id="A0AAD5U981"/>
<dbReference type="GO" id="GO:0050660">
    <property type="term" value="F:flavin adenine dinucleotide binding"/>
    <property type="evidence" value="ECO:0007669"/>
    <property type="project" value="UniProtKB-UniRule"/>
</dbReference>
<comment type="subunit">
    <text evidence="9">Interacts with DRE2; as part of the cytosolic iron-sulfur (Fe-S) protein assembly (CIA) machinery.</text>
</comment>
<dbReference type="EMBL" id="JADGJW010000049">
    <property type="protein sequence ID" value="KAJ3225911.1"/>
    <property type="molecule type" value="Genomic_DNA"/>
</dbReference>
<feature type="binding site" evidence="9">
    <location>
        <position position="600"/>
    </location>
    <ligand>
        <name>FAD</name>
        <dbReference type="ChEBI" id="CHEBI:57692"/>
    </ligand>
</feature>
<feature type="binding site" evidence="9">
    <location>
        <begin position="519"/>
        <end position="520"/>
    </location>
    <ligand>
        <name>NADP(+)</name>
        <dbReference type="ChEBI" id="CHEBI:58349"/>
    </ligand>
</feature>
<feature type="binding site" evidence="9">
    <location>
        <position position="133"/>
    </location>
    <ligand>
        <name>FMN</name>
        <dbReference type="ChEBI" id="CHEBI:58210"/>
    </ligand>
</feature>
<dbReference type="InterPro" id="IPR008254">
    <property type="entry name" value="Flavodoxin/NO_synth"/>
</dbReference>
<keyword evidence="5 9" id="KW-0288">FMN</keyword>
<dbReference type="Pfam" id="PF00667">
    <property type="entry name" value="FAD_binding_1"/>
    <property type="match status" value="1"/>
</dbReference>
<evidence type="ECO:0000256" key="3">
    <source>
        <dbReference type="ARBA" id="ARBA00022490"/>
    </source>
</evidence>
<comment type="catalytic activity">
    <reaction evidence="9">
        <text>2 oxidized [2Fe-2S]-[protein] + NADPH = 2 reduced [2Fe-2S]-[protein] + NADP(+) + H(+)</text>
        <dbReference type="Rhea" id="RHEA:67716"/>
        <dbReference type="Rhea" id="RHEA-COMP:17327"/>
        <dbReference type="Rhea" id="RHEA-COMP:17328"/>
        <dbReference type="ChEBI" id="CHEBI:15378"/>
        <dbReference type="ChEBI" id="CHEBI:33737"/>
        <dbReference type="ChEBI" id="CHEBI:33738"/>
        <dbReference type="ChEBI" id="CHEBI:57783"/>
        <dbReference type="ChEBI" id="CHEBI:58349"/>
    </reaction>
</comment>
<dbReference type="PROSITE" id="PS50902">
    <property type="entry name" value="FLAVODOXIN_LIKE"/>
    <property type="match status" value="1"/>
</dbReference>
<comment type="caution">
    <text evidence="12">The sequence shown here is derived from an EMBL/GenBank/DDBJ whole genome shotgun (WGS) entry which is preliminary data.</text>
</comment>
<dbReference type="GO" id="GO:0005634">
    <property type="term" value="C:nucleus"/>
    <property type="evidence" value="ECO:0007669"/>
    <property type="project" value="UniProtKB-ARBA"/>
</dbReference>
<dbReference type="FunFam" id="3.40.50.80:FF:000030">
    <property type="entry name" value="NADPH-dependent diflavin oxidoreductase 1"/>
    <property type="match status" value="1"/>
</dbReference>
<dbReference type="Gene3D" id="1.20.990.10">
    <property type="entry name" value="NADPH-cytochrome p450 Reductase, Chain A, domain 3"/>
    <property type="match status" value="1"/>
</dbReference>
<sequence length="601" mass="69803">MDERKLLVLYGSETGCSQEIAERITREARRFLFKVVLSEMDLFDWQNNLLGYSLIIFTCSTTGQGDIPNNMKQFWKFLTKKSLPQNIFDHVQFAVFGLGDSSYQKYNFTAKKLFKRMQQLGAKPILNRGDGDDQNYLGVDQTFDPWVKELFELLLRIYPLKEEEKILPANELSNSTFSIQFLEGSEAENKLKAVPSQNQFFAEVSDNARITPQSHFQEVRTIEFKLPNEAPTYKSGDVMLLTPENLPDDVDEFIKFFNWEGIADKTFIIKQNFNDIHIPVHWENVLTIRKLLTKSLDIFGRPKRYFFELLSYFAKGRKIFFQKSNILFFVDENHVWKLKDFLLPSGQDELHNYCFRVKRTTFEVLQDFHSVKEFPIDYIFDLFPTIKPRSFSIASSPNFHPGAVQLLVAIVNYKTKLKKPRVGICTKWITTLKVGDKVPYRVTPGTFKLPPPPGACVILIGPGTGIAPMRSILHDRIKNEKKENILFFGGRNKSCDFFYQQEFESYVKNGNLNLHTAFSRDQDYKIYVQHRIKEISKLLWTKIGQEGAVVYLSGSSNRMPTDVSEALKEIFISEGKMSQEEADLYFTAMIKNFRFQQECWS</sequence>
<dbReference type="Pfam" id="PF00258">
    <property type="entry name" value="Flavodoxin_1"/>
    <property type="match status" value="1"/>
</dbReference>
<proteinExistence type="inferred from homology"/>
<dbReference type="GO" id="GO:0010181">
    <property type="term" value="F:FMN binding"/>
    <property type="evidence" value="ECO:0007669"/>
    <property type="project" value="UniProtKB-UniRule"/>
</dbReference>
<dbReference type="InterPro" id="IPR029039">
    <property type="entry name" value="Flavoprotein-like_sf"/>
</dbReference>
<evidence type="ECO:0000256" key="7">
    <source>
        <dbReference type="ARBA" id="ARBA00022857"/>
    </source>
</evidence>
<dbReference type="GO" id="GO:0160246">
    <property type="term" value="F:NADPH-iron-sulfur [2Fe-2S] protein oxidoreductase activity"/>
    <property type="evidence" value="ECO:0007669"/>
    <property type="project" value="InterPro"/>
</dbReference>
<keyword evidence="7 9" id="KW-0521">NADP</keyword>
<dbReference type="InterPro" id="IPR001094">
    <property type="entry name" value="Flavdoxin-like"/>
</dbReference>
<dbReference type="HAMAP" id="MF_03178">
    <property type="entry name" value="NDOR1"/>
    <property type="match status" value="1"/>
</dbReference>
<evidence type="ECO:0000256" key="1">
    <source>
        <dbReference type="ARBA" id="ARBA00001917"/>
    </source>
</evidence>
<comment type="caution">
    <text evidence="9">Lacks conserved residue(s) required for the propagation of feature annotation.</text>
</comment>
<comment type="similarity">
    <text evidence="9">Belongs to the NADPH-dependent diflavin oxidoreductase NDOR1 family.</text>
</comment>
<dbReference type="InterPro" id="IPR001709">
    <property type="entry name" value="Flavoprot_Pyr_Nucl_cyt_Rdtase"/>
</dbReference>
<evidence type="ECO:0000256" key="8">
    <source>
        <dbReference type="ARBA" id="ARBA00023002"/>
    </source>
</evidence>
<dbReference type="PRINTS" id="PR00369">
    <property type="entry name" value="FLAVODOXIN"/>
</dbReference>
<dbReference type="SUPFAM" id="SSF52343">
    <property type="entry name" value="Ferredoxin reductase-like, C-terminal NADP-linked domain"/>
    <property type="match status" value="1"/>
</dbReference>
<dbReference type="GO" id="GO:0050661">
    <property type="term" value="F:NADP binding"/>
    <property type="evidence" value="ECO:0007669"/>
    <property type="project" value="UniProtKB-UniRule"/>
</dbReference>
<dbReference type="InterPro" id="IPR003097">
    <property type="entry name" value="CysJ-like_FAD-binding"/>
</dbReference>
<protein>
    <recommendedName>
        <fullName evidence="9">NADPH-dependent diflavin oxidoreductase 1</fullName>
        <ecNumber evidence="9">1.18.1.-</ecNumber>
    </recommendedName>
    <alternativeName>
        <fullName evidence="9">NADPH-dependent FMN and FAD-containing oxidoreductase</fullName>
    </alternativeName>
</protein>
<dbReference type="InterPro" id="IPR017938">
    <property type="entry name" value="Riboflavin_synthase-like_b-brl"/>
</dbReference>
<evidence type="ECO:0000259" key="11">
    <source>
        <dbReference type="PROSITE" id="PS51384"/>
    </source>
</evidence>
<reference evidence="12" key="1">
    <citation type="submission" date="2020-05" db="EMBL/GenBank/DDBJ databases">
        <title>Phylogenomic resolution of chytrid fungi.</title>
        <authorList>
            <person name="Stajich J.E."/>
            <person name="Amses K."/>
            <person name="Simmons R."/>
            <person name="Seto K."/>
            <person name="Myers J."/>
            <person name="Bonds A."/>
            <person name="Quandt C.A."/>
            <person name="Barry K."/>
            <person name="Liu P."/>
            <person name="Grigoriev I."/>
            <person name="Longcore J.E."/>
            <person name="James T.Y."/>
        </authorList>
    </citation>
    <scope>NUCLEOTIDE SEQUENCE</scope>
    <source>
        <strain evidence="12">JEL0476</strain>
    </source>
</reference>
<feature type="domain" description="Flavodoxin-like" evidence="10">
    <location>
        <begin position="6"/>
        <end position="151"/>
    </location>
</feature>
<dbReference type="Gene3D" id="3.40.50.360">
    <property type="match status" value="1"/>
</dbReference>